<reference evidence="1 3" key="1">
    <citation type="submission" date="2016-08" db="EMBL/GenBank/DDBJ databases">
        <title>Draft genome sequence of the type strain of Pseudomonas extremorientalis LMG 19695T isolated from drinking water reservoir.</title>
        <authorList>
            <person name="Tambong J.T."/>
        </authorList>
    </citation>
    <scope>NUCLEOTIDE SEQUENCE [LARGE SCALE GENOMIC DNA]</scope>
    <source>
        <strain evidence="1 3">LMG 19695</strain>
    </source>
</reference>
<dbReference type="Proteomes" id="UP000182654">
    <property type="component" value="Chromosome I"/>
</dbReference>
<name>A0A1H0IXN9_9PSED</name>
<evidence type="ECO:0000313" key="1">
    <source>
        <dbReference type="EMBL" id="OIN12635.1"/>
    </source>
</evidence>
<accession>A0A1H0IXN9</accession>
<gene>
    <name evidence="1" type="ORF">BFN10_02820</name>
    <name evidence="2" type="ORF">SAMN04490184_0372</name>
</gene>
<evidence type="ECO:0000313" key="4">
    <source>
        <dbReference type="Proteomes" id="UP000182654"/>
    </source>
</evidence>
<dbReference type="EMBL" id="MDGK01000011">
    <property type="protein sequence ID" value="OIN12635.1"/>
    <property type="molecule type" value="Genomic_DNA"/>
</dbReference>
<evidence type="ECO:0000313" key="2">
    <source>
        <dbReference type="EMBL" id="SDO36236.1"/>
    </source>
</evidence>
<dbReference type="EMBL" id="LT629708">
    <property type="protein sequence ID" value="SDO36236.1"/>
    <property type="molecule type" value="Genomic_DNA"/>
</dbReference>
<reference evidence="2 4" key="2">
    <citation type="submission" date="2016-10" db="EMBL/GenBank/DDBJ databases">
        <authorList>
            <person name="Varghese N."/>
            <person name="Submissions S."/>
        </authorList>
    </citation>
    <scope>NUCLEOTIDE SEQUENCE [LARGE SCALE GENOMIC DNA]</scope>
    <source>
        <strain evidence="2 4">BS2774</strain>
    </source>
</reference>
<dbReference type="AlphaFoldDB" id="A0A1H0IXN9"/>
<sequence length="150" mass="16866">MSELRKILDELEQKPEVRPQGHMFGTVTIDGQVSQFTADHVYAHEQLDTLRFFGRQTDANDPEAFSVLLVQLQPRTITSGTYKVGGPHVVDISYWDTKTGVVLITDQGEVALNRSNTLERLFGVIDIQGSINGELALIRAQYDIRGWHVK</sequence>
<evidence type="ECO:0000313" key="3">
    <source>
        <dbReference type="Proteomes" id="UP000181686"/>
    </source>
</evidence>
<proteinExistence type="predicted"/>
<protein>
    <submittedName>
        <fullName evidence="1">Uncharacterized protein</fullName>
    </submittedName>
</protein>
<organism evidence="1 3">
    <name type="scientific">Pseudomonas extremorientalis</name>
    <dbReference type="NCBI Taxonomy" id="169669"/>
    <lineage>
        <taxon>Bacteria</taxon>
        <taxon>Pseudomonadati</taxon>
        <taxon>Pseudomonadota</taxon>
        <taxon>Gammaproteobacteria</taxon>
        <taxon>Pseudomonadales</taxon>
        <taxon>Pseudomonadaceae</taxon>
        <taxon>Pseudomonas</taxon>
    </lineage>
</organism>
<dbReference type="RefSeq" id="WP_071488368.1">
    <property type="nucleotide sequence ID" value="NZ_CP089519.1"/>
</dbReference>
<dbReference type="Proteomes" id="UP000181686">
    <property type="component" value="Unassembled WGS sequence"/>
</dbReference>
<keyword evidence="4" id="KW-1185">Reference proteome</keyword>